<feature type="transmembrane region" description="Helical" evidence="1">
    <location>
        <begin position="6"/>
        <end position="23"/>
    </location>
</feature>
<keyword evidence="1" id="KW-0472">Membrane</keyword>
<comment type="caution">
    <text evidence="2">The sequence shown here is derived from an EMBL/GenBank/DDBJ whole genome shotgun (WGS) entry which is preliminary data.</text>
</comment>
<dbReference type="OrthoDB" id="5895563at2"/>
<evidence type="ECO:0000313" key="2">
    <source>
        <dbReference type="EMBL" id="EFP97274.1"/>
    </source>
</evidence>
<keyword evidence="1" id="KW-0812">Transmembrane</keyword>
<evidence type="ECO:0000256" key="1">
    <source>
        <dbReference type="SAM" id="Phobius"/>
    </source>
</evidence>
<accession>E3BHI5</accession>
<keyword evidence="1" id="KW-1133">Transmembrane helix</keyword>
<evidence type="ECO:0000313" key="3">
    <source>
        <dbReference type="Proteomes" id="UP000002943"/>
    </source>
</evidence>
<keyword evidence="3" id="KW-1185">Reference proteome</keyword>
<dbReference type="eggNOG" id="ENOG502ZMAW">
    <property type="taxonomic scope" value="Bacteria"/>
</dbReference>
<dbReference type="AlphaFoldDB" id="E3BHI5"/>
<protein>
    <submittedName>
        <fullName evidence="2">Uncharacterized protein</fullName>
    </submittedName>
</protein>
<dbReference type="RefSeq" id="WP_009600452.1">
    <property type="nucleotide sequence ID" value="NZ_AEIU01000059.1"/>
</dbReference>
<sequence length="214" mass="24137">MNSKQILISLGVGVPILLAIFFYQPKNKGESKDGVKKNIHGEVNQHKTNDSLPEQLSQTSQYPDFSDVIVEEERVVTSPKNKDPRYVEDNWIEINSTPVLDEIRPKSEAIESIKAIEFSNINEFRALNQGDKASLTLPDNSNIEIEVESNEFQNEGNRTWSGSFLIEDHSFPVTFTFGKEAIFGFIGHPNGQIKVEGTGKSAWIYEVPHSHRPH</sequence>
<dbReference type="EMBL" id="AEIU01000059">
    <property type="protein sequence ID" value="EFP97274.1"/>
    <property type="molecule type" value="Genomic_DNA"/>
</dbReference>
<name>E3BHI5_9VIBR</name>
<organism evidence="2 3">
    <name type="scientific">Vibrio caribbeanicus ATCC BAA-2122</name>
    <dbReference type="NCBI Taxonomy" id="796620"/>
    <lineage>
        <taxon>Bacteria</taxon>
        <taxon>Pseudomonadati</taxon>
        <taxon>Pseudomonadota</taxon>
        <taxon>Gammaproteobacteria</taxon>
        <taxon>Vibrionales</taxon>
        <taxon>Vibrionaceae</taxon>
        <taxon>Vibrio</taxon>
    </lineage>
</organism>
<dbReference type="Proteomes" id="UP000002943">
    <property type="component" value="Unassembled WGS sequence"/>
</dbReference>
<gene>
    <name evidence="2" type="ORF">VIBC2010_17804</name>
</gene>
<proteinExistence type="predicted"/>
<reference evidence="2 3" key="1">
    <citation type="journal article" date="2012" name="Int. J. Syst. Evol. Microbiol.">
        <title>Vibrio caribbeanicus sp. nov., isolated from the marine sponge Scleritoderma cyanea.</title>
        <authorList>
            <person name="Hoffmann M."/>
            <person name="Monday S.R."/>
            <person name="Allard M.W."/>
            <person name="Strain E.A."/>
            <person name="Whittaker P."/>
            <person name="Naum M."/>
            <person name="McCarthy P.J."/>
            <person name="Lopez J.V."/>
            <person name="Fischer M."/>
            <person name="Brown E.W."/>
        </authorList>
    </citation>
    <scope>NUCLEOTIDE SEQUENCE [LARGE SCALE GENOMIC DNA]</scope>
    <source>
        <strain evidence="2 3">ATCC BAA-2122</strain>
    </source>
</reference>